<proteinExistence type="predicted"/>
<sequence>MSKHADSAAVAVAKERLVREGELYRVSVAHAKGQLAYALHPDALMHSAVDHAVGALHHRFGSLFGGQHGGGGLAGVAGLAGGLSLPKILPYAIKAGSFIIRRRLVKPVLLAGVAAAIAGLWISRKHRQ</sequence>
<organism evidence="2 3">
    <name type="scientific">Pseudoduganella rivuli</name>
    <dbReference type="NCBI Taxonomy" id="2666085"/>
    <lineage>
        <taxon>Bacteria</taxon>
        <taxon>Pseudomonadati</taxon>
        <taxon>Pseudomonadota</taxon>
        <taxon>Betaproteobacteria</taxon>
        <taxon>Burkholderiales</taxon>
        <taxon>Oxalobacteraceae</taxon>
        <taxon>Telluria group</taxon>
        <taxon>Pseudoduganella</taxon>
    </lineage>
</organism>
<accession>A0A7X2IMD8</accession>
<dbReference type="Proteomes" id="UP000446768">
    <property type="component" value="Unassembled WGS sequence"/>
</dbReference>
<comment type="caution">
    <text evidence="2">The sequence shown here is derived from an EMBL/GenBank/DDBJ whole genome shotgun (WGS) entry which is preliminary data.</text>
</comment>
<evidence type="ECO:0000313" key="3">
    <source>
        <dbReference type="Proteomes" id="UP000446768"/>
    </source>
</evidence>
<feature type="transmembrane region" description="Helical" evidence="1">
    <location>
        <begin position="104"/>
        <end position="122"/>
    </location>
</feature>
<name>A0A7X2IMD8_9BURK</name>
<gene>
    <name evidence="2" type="ORF">GJ700_10955</name>
</gene>
<keyword evidence="1" id="KW-0812">Transmembrane</keyword>
<dbReference type="AlphaFoldDB" id="A0A7X2IMD8"/>
<dbReference type="EMBL" id="WKJJ01000006">
    <property type="protein sequence ID" value="MRV72232.1"/>
    <property type="molecule type" value="Genomic_DNA"/>
</dbReference>
<reference evidence="2 3" key="1">
    <citation type="submission" date="2019-11" db="EMBL/GenBank/DDBJ databases">
        <title>Novel species isolated from a subtropical stream in China.</title>
        <authorList>
            <person name="Lu H."/>
        </authorList>
    </citation>
    <scope>NUCLEOTIDE SEQUENCE [LARGE SCALE GENOMIC DNA]</scope>
    <source>
        <strain evidence="2 3">FT92W</strain>
    </source>
</reference>
<dbReference type="RefSeq" id="WP_154373594.1">
    <property type="nucleotide sequence ID" value="NZ_WKJJ01000006.1"/>
</dbReference>
<keyword evidence="1" id="KW-1133">Transmembrane helix</keyword>
<evidence type="ECO:0000313" key="2">
    <source>
        <dbReference type="EMBL" id="MRV72232.1"/>
    </source>
</evidence>
<keyword evidence="1" id="KW-0472">Membrane</keyword>
<protein>
    <submittedName>
        <fullName evidence="2">Uncharacterized protein</fullName>
    </submittedName>
</protein>
<evidence type="ECO:0000256" key="1">
    <source>
        <dbReference type="SAM" id="Phobius"/>
    </source>
</evidence>
<keyword evidence="3" id="KW-1185">Reference proteome</keyword>